<proteinExistence type="predicted"/>
<gene>
    <name evidence="3" type="ORF">SAMN07250955_10671</name>
</gene>
<evidence type="ECO:0000256" key="1">
    <source>
        <dbReference type="ARBA" id="ARBA00023002"/>
    </source>
</evidence>
<organism evidence="3 4">
    <name type="scientific">Arboricoccus pini</name>
    <dbReference type="NCBI Taxonomy" id="1963835"/>
    <lineage>
        <taxon>Bacteria</taxon>
        <taxon>Pseudomonadati</taxon>
        <taxon>Pseudomonadota</taxon>
        <taxon>Alphaproteobacteria</taxon>
        <taxon>Geminicoccales</taxon>
        <taxon>Geminicoccaceae</taxon>
        <taxon>Arboricoccus</taxon>
    </lineage>
</organism>
<dbReference type="EMBL" id="FYEH01000006">
    <property type="protein sequence ID" value="SNB67846.1"/>
    <property type="molecule type" value="Genomic_DNA"/>
</dbReference>
<dbReference type="PANTHER" id="PTHR13847:SF289">
    <property type="entry name" value="GLYCINE OXIDASE"/>
    <property type="match status" value="1"/>
</dbReference>
<dbReference type="GO" id="GO:0005737">
    <property type="term" value="C:cytoplasm"/>
    <property type="evidence" value="ECO:0007669"/>
    <property type="project" value="TreeGrafter"/>
</dbReference>
<dbReference type="Gene3D" id="3.50.50.60">
    <property type="entry name" value="FAD/NAD(P)-binding domain"/>
    <property type="match status" value="2"/>
</dbReference>
<keyword evidence="4" id="KW-1185">Reference proteome</keyword>
<dbReference type="SUPFAM" id="SSF54373">
    <property type="entry name" value="FAD-linked reductases, C-terminal domain"/>
    <property type="match status" value="1"/>
</dbReference>
<sequence>MGRIAVVGAGIVGCSCALFLQRDGHDVVLVDPREPGAGTSKGNAGIISCSAITPLATIETLRGVPAMLRDPMGALSIRWRHLPELLPWLVRFCIASRSRTVESSTVALAALLQHANQAHDIVIQQAGLGDLVRGGGWLKVAYDRKRLDRYMASIRRYYDRFGVVYHMLDREGCLDLEPALNPEIAAGVLIADCRAVRHPQDYTGGIARAVMERGAEHVRQTVRDIERADGVVKTVITDAGKLAVDGVVLAAGAFSGALARMSGAPVPLIAERGYHLMLPHPAVTLNNPVYTVEGSFVVAPMTHGLRLTGGVELASNAAPPDYARIRRLIEPARRLVPGLTATVDDAWQGHRPSLPDSLPVVDRAPALRNFWYAFGHQHIGLTLGPLTGRLVADLVAGRQPLVDLAPFRARRAFC</sequence>
<dbReference type="GO" id="GO:0016491">
    <property type="term" value="F:oxidoreductase activity"/>
    <property type="evidence" value="ECO:0007669"/>
    <property type="project" value="UniProtKB-KW"/>
</dbReference>
<dbReference type="Pfam" id="PF01266">
    <property type="entry name" value="DAO"/>
    <property type="match status" value="1"/>
</dbReference>
<evidence type="ECO:0000259" key="2">
    <source>
        <dbReference type="Pfam" id="PF01266"/>
    </source>
</evidence>
<dbReference type="PROSITE" id="PS51257">
    <property type="entry name" value="PROKAR_LIPOPROTEIN"/>
    <property type="match status" value="1"/>
</dbReference>
<evidence type="ECO:0000313" key="3">
    <source>
        <dbReference type="EMBL" id="SNB67846.1"/>
    </source>
</evidence>
<dbReference type="RefSeq" id="WP_088561381.1">
    <property type="nucleotide sequence ID" value="NZ_FYEH01000006.1"/>
</dbReference>
<name>A0A212R6N0_9PROT</name>
<keyword evidence="1" id="KW-0560">Oxidoreductase</keyword>
<dbReference type="AlphaFoldDB" id="A0A212R6N0"/>
<dbReference type="PANTHER" id="PTHR13847">
    <property type="entry name" value="SARCOSINE DEHYDROGENASE-RELATED"/>
    <property type="match status" value="1"/>
</dbReference>
<dbReference type="InterPro" id="IPR006076">
    <property type="entry name" value="FAD-dep_OxRdtase"/>
</dbReference>
<dbReference type="InterPro" id="IPR036188">
    <property type="entry name" value="FAD/NAD-bd_sf"/>
</dbReference>
<feature type="domain" description="FAD dependent oxidoreductase" evidence="2">
    <location>
        <begin position="3"/>
        <end position="394"/>
    </location>
</feature>
<dbReference type="Gene3D" id="3.30.9.10">
    <property type="entry name" value="D-Amino Acid Oxidase, subunit A, domain 2"/>
    <property type="match status" value="1"/>
</dbReference>
<reference evidence="3 4" key="1">
    <citation type="submission" date="2017-06" db="EMBL/GenBank/DDBJ databases">
        <authorList>
            <person name="Kim H.J."/>
            <person name="Triplett B.A."/>
        </authorList>
    </citation>
    <scope>NUCLEOTIDE SEQUENCE [LARGE SCALE GENOMIC DNA]</scope>
    <source>
        <strain evidence="3 4">B29T1</strain>
    </source>
</reference>
<protein>
    <submittedName>
        <fullName evidence="3">D-amino-acid dehydrogenase</fullName>
    </submittedName>
</protein>
<evidence type="ECO:0000313" key="4">
    <source>
        <dbReference type="Proteomes" id="UP000197065"/>
    </source>
</evidence>
<accession>A0A212R6N0</accession>
<dbReference type="OrthoDB" id="9805337at2"/>
<dbReference type="SUPFAM" id="SSF51905">
    <property type="entry name" value="FAD/NAD(P)-binding domain"/>
    <property type="match status" value="1"/>
</dbReference>
<dbReference type="Proteomes" id="UP000197065">
    <property type="component" value="Unassembled WGS sequence"/>
</dbReference>